<feature type="transmembrane region" description="Helical" evidence="8">
    <location>
        <begin position="183"/>
        <end position="203"/>
    </location>
</feature>
<proteinExistence type="predicted"/>
<keyword evidence="7 8" id="KW-0472">Membrane</keyword>
<comment type="caution">
    <text evidence="9">The sequence shown here is derived from an EMBL/GenBank/DDBJ whole genome shotgun (WGS) entry which is preliminary data.</text>
</comment>
<accession>A0ABT9D9J9</accession>
<dbReference type="PANTHER" id="PTHR32024">
    <property type="entry name" value="TRK SYSTEM POTASSIUM UPTAKE PROTEIN TRKG-RELATED"/>
    <property type="match status" value="1"/>
</dbReference>
<keyword evidence="2" id="KW-0813">Transport</keyword>
<evidence type="ECO:0000256" key="5">
    <source>
        <dbReference type="ARBA" id="ARBA00022989"/>
    </source>
</evidence>
<sequence length="469" mass="49255">MGTPERPVPRSGTMARLWTGEGARLGISGNLRRRPLQLIVLGFAGAVLVGTALLELPVSSAGSGPGLLASLFTATSAVCVTGLVVVHTSTAWSGFGQVVILALIQVGGFGIMTLASLVAMLVSRRLGLQTRLTAAASTRSVGLGDVRSVLVRVARVTVVIELLVAAILTVRWMIGYHQPFGRAAWWGVFHAVSAFNNAGFALWPDSLERYATDAWICLPIAAAVLVGGLGFPVLFELWSRHRRPGRWSLHTKLTMLMTAILVPLGMFFVLAAEWNNPGTLGALSVPGRFLAAFVQGVMPRTAGFTVLDPAAIHQGTWLGTDVLMFIGGGSASTAGGIKMTTFAVLGAVIWSELRGDPDVTFFDRRIAPSAQRQAAAVALVGVAAVIVPTIAIDLTSTLPLDQILVEVVSASATVGLSTGITSDLVPWHQVLLVVLMFAGRLGSITLGASLALRERARVVRRPEGAPLIG</sequence>
<evidence type="ECO:0000313" key="9">
    <source>
        <dbReference type="EMBL" id="MDO8107584.1"/>
    </source>
</evidence>
<keyword evidence="5 8" id="KW-1133">Transmembrane helix</keyword>
<dbReference type="Pfam" id="PF02386">
    <property type="entry name" value="TrkH"/>
    <property type="match status" value="1"/>
</dbReference>
<keyword evidence="6" id="KW-0406">Ion transport</keyword>
<feature type="transmembrane region" description="Helical" evidence="8">
    <location>
        <begin position="333"/>
        <end position="353"/>
    </location>
</feature>
<feature type="transmembrane region" description="Helical" evidence="8">
    <location>
        <begin position="98"/>
        <end position="122"/>
    </location>
</feature>
<evidence type="ECO:0000256" key="3">
    <source>
        <dbReference type="ARBA" id="ARBA00022475"/>
    </source>
</evidence>
<keyword evidence="3" id="KW-1003">Cell membrane</keyword>
<evidence type="ECO:0000313" key="10">
    <source>
        <dbReference type="Proteomes" id="UP001232536"/>
    </source>
</evidence>
<reference evidence="9 10" key="1">
    <citation type="submission" date="2023-07" db="EMBL/GenBank/DDBJ databases">
        <title>Description of novel actinomycetes strains, isolated from tidal flat sediment.</title>
        <authorList>
            <person name="Lu C."/>
        </authorList>
    </citation>
    <scope>NUCLEOTIDE SEQUENCE [LARGE SCALE GENOMIC DNA]</scope>
    <source>
        <strain evidence="9 10">SYSU T00b441</strain>
    </source>
</reference>
<dbReference type="InterPro" id="IPR003445">
    <property type="entry name" value="Cat_transpt"/>
</dbReference>
<feature type="transmembrane region" description="Helical" evidence="8">
    <location>
        <begin position="430"/>
        <end position="452"/>
    </location>
</feature>
<dbReference type="EMBL" id="JAUQYP010000001">
    <property type="protein sequence ID" value="MDO8107584.1"/>
    <property type="molecule type" value="Genomic_DNA"/>
</dbReference>
<feature type="transmembrane region" description="Helical" evidence="8">
    <location>
        <begin position="153"/>
        <end position="174"/>
    </location>
</feature>
<feature type="transmembrane region" description="Helical" evidence="8">
    <location>
        <begin position="215"/>
        <end position="235"/>
    </location>
</feature>
<dbReference type="Proteomes" id="UP001232536">
    <property type="component" value="Unassembled WGS sequence"/>
</dbReference>
<feature type="transmembrane region" description="Helical" evidence="8">
    <location>
        <begin position="66"/>
        <end position="86"/>
    </location>
</feature>
<gene>
    <name evidence="9" type="ORF">Q6348_10295</name>
</gene>
<protein>
    <submittedName>
        <fullName evidence="9">Potassium transporter TrkG</fullName>
    </submittedName>
</protein>
<dbReference type="PANTHER" id="PTHR32024:SF1">
    <property type="entry name" value="KTR SYSTEM POTASSIUM UPTAKE PROTEIN B"/>
    <property type="match status" value="1"/>
</dbReference>
<feature type="transmembrane region" description="Helical" evidence="8">
    <location>
        <begin position="256"/>
        <end position="274"/>
    </location>
</feature>
<evidence type="ECO:0000256" key="2">
    <source>
        <dbReference type="ARBA" id="ARBA00022448"/>
    </source>
</evidence>
<evidence type="ECO:0000256" key="1">
    <source>
        <dbReference type="ARBA" id="ARBA00004651"/>
    </source>
</evidence>
<comment type="subcellular location">
    <subcellularLocation>
        <location evidence="1">Cell membrane</location>
        <topology evidence="1">Multi-pass membrane protein</topology>
    </subcellularLocation>
</comment>
<evidence type="ECO:0000256" key="8">
    <source>
        <dbReference type="SAM" id="Phobius"/>
    </source>
</evidence>
<evidence type="ECO:0000256" key="7">
    <source>
        <dbReference type="ARBA" id="ARBA00023136"/>
    </source>
</evidence>
<keyword evidence="10" id="KW-1185">Reference proteome</keyword>
<name>A0ABT9D9J9_9CELL</name>
<evidence type="ECO:0000256" key="6">
    <source>
        <dbReference type="ARBA" id="ARBA00023065"/>
    </source>
</evidence>
<keyword evidence="4 8" id="KW-0812">Transmembrane</keyword>
<feature type="transmembrane region" description="Helical" evidence="8">
    <location>
        <begin position="36"/>
        <end position="54"/>
    </location>
</feature>
<feature type="transmembrane region" description="Helical" evidence="8">
    <location>
        <begin position="374"/>
        <end position="392"/>
    </location>
</feature>
<evidence type="ECO:0000256" key="4">
    <source>
        <dbReference type="ARBA" id="ARBA00022692"/>
    </source>
</evidence>
<dbReference type="RefSeq" id="WP_304601202.1">
    <property type="nucleotide sequence ID" value="NZ_JAUQYO010000001.1"/>
</dbReference>
<organism evidence="9 10">
    <name type="scientific">Actinotalea lenta</name>
    <dbReference type="NCBI Taxonomy" id="3064654"/>
    <lineage>
        <taxon>Bacteria</taxon>
        <taxon>Bacillati</taxon>
        <taxon>Actinomycetota</taxon>
        <taxon>Actinomycetes</taxon>
        <taxon>Micrococcales</taxon>
        <taxon>Cellulomonadaceae</taxon>
        <taxon>Actinotalea</taxon>
    </lineage>
</organism>